<dbReference type="Pfam" id="PF14327">
    <property type="entry name" value="CSTF2_hinge"/>
    <property type="match status" value="1"/>
</dbReference>
<name>A0A8H5FJG1_9AGAR</name>
<reference evidence="6 7" key="1">
    <citation type="journal article" date="2020" name="ISME J.">
        <title>Uncovering the hidden diversity of litter-decomposition mechanisms in mushroom-forming fungi.</title>
        <authorList>
            <person name="Floudas D."/>
            <person name="Bentzer J."/>
            <person name="Ahren D."/>
            <person name="Johansson T."/>
            <person name="Persson P."/>
            <person name="Tunlid A."/>
        </authorList>
    </citation>
    <scope>NUCLEOTIDE SEQUENCE [LARGE SCALE GENOMIC DNA]</scope>
    <source>
        <strain evidence="6 7">CBS 291.85</strain>
    </source>
</reference>
<feature type="domain" description="Cleavage stimulation factor subunit 2 hinge" evidence="5">
    <location>
        <begin position="75"/>
        <end position="155"/>
    </location>
</feature>
<sequence>MSAVRNLNNFEVGGRPLRIDLADSDPLLEGKTTVRGELVDTGGGGWHRGSNSYSNESIGSGSKDSNPNANSILANLPLGQSIPPGSSAMDAISTLLATIGQREMMDVLAHMKAFVITHPEQARTLLSAHPQLAYALFQALVLNRVVDESILQRMLAATGASARLQQNPGPQAPGQAPPPGALHAPTPTVPHPQQAPASYPSSYPPPFIPSMPPPGIPPTPPNAIPPYSAAPPGQFPPYSSMPPPSAMFPHAVAYYGARPGGPGAVSTPPPGSGTPVGSASVPPPNPNSPLKSPLEASMPQVPGNIPEAQRQMLMQVLSMTPDQIKSLPEADQTAILQLRAQLIPNAP</sequence>
<dbReference type="Proteomes" id="UP000559256">
    <property type="component" value="Unassembled WGS sequence"/>
</dbReference>
<organism evidence="6 7">
    <name type="scientific">Tetrapyrgos nigripes</name>
    <dbReference type="NCBI Taxonomy" id="182062"/>
    <lineage>
        <taxon>Eukaryota</taxon>
        <taxon>Fungi</taxon>
        <taxon>Dikarya</taxon>
        <taxon>Basidiomycota</taxon>
        <taxon>Agaricomycotina</taxon>
        <taxon>Agaricomycetes</taxon>
        <taxon>Agaricomycetidae</taxon>
        <taxon>Agaricales</taxon>
        <taxon>Marasmiineae</taxon>
        <taxon>Marasmiaceae</taxon>
        <taxon>Tetrapyrgos</taxon>
    </lineage>
</organism>
<evidence type="ECO:0000256" key="2">
    <source>
        <dbReference type="ARBA" id="ARBA00023242"/>
    </source>
</evidence>
<dbReference type="AlphaFoldDB" id="A0A8H5FJG1"/>
<feature type="compositionally biased region" description="Low complexity" evidence="3">
    <location>
        <begin position="191"/>
        <end position="201"/>
    </location>
</feature>
<feature type="region of interest" description="Disordered" evidence="3">
    <location>
        <begin position="263"/>
        <end position="303"/>
    </location>
</feature>
<protein>
    <recommendedName>
        <fullName evidence="8">Cleavage stimulation factor subunit 2 hinge domain-containing protein</fullName>
    </recommendedName>
</protein>
<dbReference type="PANTHER" id="PTHR45735:SF2">
    <property type="entry name" value="CLEAVAGE STIMULATION FACTOR SUBUNIT 2"/>
    <property type="match status" value="1"/>
</dbReference>
<dbReference type="Pfam" id="PF14304">
    <property type="entry name" value="CSTF_C"/>
    <property type="match status" value="1"/>
</dbReference>
<dbReference type="OrthoDB" id="272703at2759"/>
<keyword evidence="2" id="KW-0539">Nucleus</keyword>
<dbReference type="PANTHER" id="PTHR45735">
    <property type="entry name" value="CLEAVAGE STIMULATION FACTOR SUBUNIT 2"/>
    <property type="match status" value="1"/>
</dbReference>
<dbReference type="InterPro" id="IPR026896">
    <property type="entry name" value="CSTF_C"/>
</dbReference>
<evidence type="ECO:0000256" key="3">
    <source>
        <dbReference type="SAM" id="MobiDB-lite"/>
    </source>
</evidence>
<dbReference type="GO" id="GO:0003729">
    <property type="term" value="F:mRNA binding"/>
    <property type="evidence" value="ECO:0007669"/>
    <property type="project" value="TreeGrafter"/>
</dbReference>
<comment type="subcellular location">
    <subcellularLocation>
        <location evidence="1">Nucleus</location>
    </subcellularLocation>
</comment>
<dbReference type="Gene3D" id="1.25.40.630">
    <property type="match status" value="1"/>
</dbReference>
<dbReference type="GO" id="GO:0005847">
    <property type="term" value="C:mRNA cleavage and polyadenylation specificity factor complex"/>
    <property type="evidence" value="ECO:0007669"/>
    <property type="project" value="TreeGrafter"/>
</dbReference>
<dbReference type="GO" id="GO:0031124">
    <property type="term" value="P:mRNA 3'-end processing"/>
    <property type="evidence" value="ECO:0007669"/>
    <property type="project" value="InterPro"/>
</dbReference>
<feature type="compositionally biased region" description="Low complexity" evidence="3">
    <location>
        <begin position="165"/>
        <end position="174"/>
    </location>
</feature>
<evidence type="ECO:0000259" key="5">
    <source>
        <dbReference type="Pfam" id="PF14327"/>
    </source>
</evidence>
<accession>A0A8H5FJG1</accession>
<evidence type="ECO:0000259" key="4">
    <source>
        <dbReference type="Pfam" id="PF14304"/>
    </source>
</evidence>
<evidence type="ECO:0000256" key="1">
    <source>
        <dbReference type="ARBA" id="ARBA00004123"/>
    </source>
</evidence>
<evidence type="ECO:0000313" key="6">
    <source>
        <dbReference type="EMBL" id="KAF5339044.1"/>
    </source>
</evidence>
<comment type="caution">
    <text evidence="6">The sequence shown here is derived from an EMBL/GenBank/DDBJ whole genome shotgun (WGS) entry which is preliminary data.</text>
</comment>
<feature type="compositionally biased region" description="Polar residues" evidence="3">
    <location>
        <begin position="49"/>
        <end position="66"/>
    </location>
</feature>
<evidence type="ECO:0008006" key="8">
    <source>
        <dbReference type="Google" id="ProtNLM"/>
    </source>
</evidence>
<feature type="domain" description="Transcription termination and cleavage factor C-terminal" evidence="4">
    <location>
        <begin position="308"/>
        <end position="342"/>
    </location>
</feature>
<proteinExistence type="predicted"/>
<dbReference type="InterPro" id="IPR025742">
    <property type="entry name" value="CSTF2_hinge"/>
</dbReference>
<dbReference type="Gene3D" id="1.10.20.70">
    <property type="entry name" value="Transcription termination and cleavage factor, C-terminal domain"/>
    <property type="match status" value="1"/>
</dbReference>
<feature type="compositionally biased region" description="Pro residues" evidence="3">
    <location>
        <begin position="202"/>
        <end position="224"/>
    </location>
</feature>
<keyword evidence="7" id="KW-1185">Reference proteome</keyword>
<gene>
    <name evidence="6" type="ORF">D9758_014113</name>
</gene>
<feature type="region of interest" description="Disordered" evidence="3">
    <location>
        <begin position="162"/>
        <end position="228"/>
    </location>
</feature>
<evidence type="ECO:0000313" key="7">
    <source>
        <dbReference type="Proteomes" id="UP000559256"/>
    </source>
</evidence>
<dbReference type="InterPro" id="IPR038192">
    <property type="entry name" value="CSTF_C_sf"/>
</dbReference>
<feature type="region of interest" description="Disordered" evidence="3">
    <location>
        <begin position="36"/>
        <end position="66"/>
    </location>
</feature>
<dbReference type="EMBL" id="JAACJM010000189">
    <property type="protein sequence ID" value="KAF5339044.1"/>
    <property type="molecule type" value="Genomic_DNA"/>
</dbReference>